<accession>A0ABY9BS12</accession>
<dbReference type="InterPro" id="IPR057670">
    <property type="entry name" value="SH3_retrovirus"/>
</dbReference>
<dbReference type="InterPro" id="IPR036397">
    <property type="entry name" value="RNaseH_sf"/>
</dbReference>
<feature type="domain" description="Retroviral polymerase SH3-like" evidence="1">
    <location>
        <begin position="66"/>
        <end position="126"/>
    </location>
</feature>
<dbReference type="PANTHER" id="PTHR42648">
    <property type="entry name" value="TRANSPOSASE, PUTATIVE-RELATED"/>
    <property type="match status" value="1"/>
</dbReference>
<evidence type="ECO:0000313" key="3">
    <source>
        <dbReference type="Proteomes" id="UP001227230"/>
    </source>
</evidence>
<proteinExistence type="predicted"/>
<evidence type="ECO:0000313" key="2">
    <source>
        <dbReference type="EMBL" id="WJZ85738.1"/>
    </source>
</evidence>
<organism evidence="2 3">
    <name type="scientific">Vitis vinifera</name>
    <name type="common">Grape</name>
    <dbReference type="NCBI Taxonomy" id="29760"/>
    <lineage>
        <taxon>Eukaryota</taxon>
        <taxon>Viridiplantae</taxon>
        <taxon>Streptophyta</taxon>
        <taxon>Embryophyta</taxon>
        <taxon>Tracheophyta</taxon>
        <taxon>Spermatophyta</taxon>
        <taxon>Magnoliopsida</taxon>
        <taxon>eudicotyledons</taxon>
        <taxon>Gunneridae</taxon>
        <taxon>Pentapetalae</taxon>
        <taxon>rosids</taxon>
        <taxon>Vitales</taxon>
        <taxon>Vitaceae</taxon>
        <taxon>Viteae</taxon>
        <taxon>Vitis</taxon>
    </lineage>
</organism>
<dbReference type="InterPro" id="IPR039537">
    <property type="entry name" value="Retrotran_Ty1/copia-like"/>
</dbReference>
<dbReference type="InterPro" id="IPR012337">
    <property type="entry name" value="RNaseH-like_sf"/>
</dbReference>
<name>A0ABY9BS12_VITVI</name>
<dbReference type="Pfam" id="PF25597">
    <property type="entry name" value="SH3_retrovirus"/>
    <property type="match status" value="1"/>
</dbReference>
<dbReference type="SUPFAM" id="SSF53098">
    <property type="entry name" value="Ribonuclease H-like"/>
    <property type="match status" value="1"/>
</dbReference>
<keyword evidence="3" id="KW-1185">Reference proteome</keyword>
<sequence>MNRTLLDRVRCMLHSSSLSKHFWGETIMIVCYLVNRTASSAIDFKTPEELWFGKSSNYEHHRIFGCTAYVHQSEGKLEPRSIKCIFLGYLEGVKGYRLWNKESMGVKIIISHDVVFNENEMLSMRTNTVGTEEDYEKRSLILYKDHFEFEVELSSQDGHDQQNDLAYGGLKIEDTKVTFSNVEGSAGTNS</sequence>
<gene>
    <name evidence="2" type="ORF">VitviT2T_005258</name>
</gene>
<dbReference type="Gene3D" id="3.30.420.10">
    <property type="entry name" value="Ribonuclease H-like superfamily/Ribonuclease H"/>
    <property type="match status" value="1"/>
</dbReference>
<dbReference type="EMBL" id="CP126651">
    <property type="protein sequence ID" value="WJZ85738.1"/>
    <property type="molecule type" value="Genomic_DNA"/>
</dbReference>
<protein>
    <recommendedName>
        <fullName evidence="1">Retroviral polymerase SH3-like domain-containing protein</fullName>
    </recommendedName>
</protein>
<dbReference type="PANTHER" id="PTHR42648:SF28">
    <property type="entry name" value="TRANSPOSON-ENCODED PROTEIN WITH RIBONUCLEASE H-LIKE AND RETROVIRUS ZINC FINGER-LIKE DOMAINS"/>
    <property type="match status" value="1"/>
</dbReference>
<evidence type="ECO:0000259" key="1">
    <source>
        <dbReference type="Pfam" id="PF25597"/>
    </source>
</evidence>
<reference evidence="2 3" key="1">
    <citation type="journal article" date="2023" name="Hortic Res">
        <title>The complete reference genome for grapevine (Vitis vinifera L.) genetics and breeding.</title>
        <authorList>
            <person name="Shi X."/>
            <person name="Cao S."/>
            <person name="Wang X."/>
            <person name="Huang S."/>
            <person name="Wang Y."/>
            <person name="Liu Z."/>
            <person name="Liu W."/>
            <person name="Leng X."/>
            <person name="Peng Y."/>
            <person name="Wang N."/>
            <person name="Wang Y."/>
            <person name="Ma Z."/>
            <person name="Xu X."/>
            <person name="Zhang F."/>
            <person name="Xue H."/>
            <person name="Zhong H."/>
            <person name="Wang Y."/>
            <person name="Zhang K."/>
            <person name="Velt A."/>
            <person name="Avia K."/>
            <person name="Holtgrawe D."/>
            <person name="Grimplet J."/>
            <person name="Matus J.T."/>
            <person name="Ware D."/>
            <person name="Wu X."/>
            <person name="Wang H."/>
            <person name="Liu C."/>
            <person name="Fang Y."/>
            <person name="Rustenholz C."/>
            <person name="Cheng Z."/>
            <person name="Xiao H."/>
            <person name="Zhou Y."/>
        </authorList>
    </citation>
    <scope>NUCLEOTIDE SEQUENCE [LARGE SCALE GENOMIC DNA]</scope>
    <source>
        <strain evidence="3">cv. Pinot noir / PN40024</strain>
        <tissue evidence="2">Leaf</tissue>
    </source>
</reference>
<dbReference type="Proteomes" id="UP001227230">
    <property type="component" value="Chromosome 4"/>
</dbReference>